<dbReference type="GO" id="GO:0016829">
    <property type="term" value="F:lyase activity"/>
    <property type="evidence" value="ECO:0007669"/>
    <property type="project" value="UniProtKB-KW"/>
</dbReference>
<sequence>MSGKNSLNLLKNYGNDSSSDEEVPGPRVSTKRCLKDGDNALNKRLPLPEGFRKDRIEYRDDPELHDGRIRSFAHERGNWASFVYIPITEHVSLERLVSYIKELMVDNIDVKPMSDLHISLTKTVVLRYIWINPLVKTIQNYVKCFKKFVIVLGAVKVYCNEERTRTFLGIEVKSGYDTLLKLVNNLDKCLSEFNLPPFYQDPSFHISIAWCLGDQQNILESVLPQINEKLDDLKECYPEDQWYSVVEYLLCKIGKIQTKELLCARHRETEQTR</sequence>
<dbReference type="GO" id="GO:0034477">
    <property type="term" value="P:U6 snRNA 3'-end processing"/>
    <property type="evidence" value="ECO:0007669"/>
    <property type="project" value="UniProtKB-UniRule"/>
</dbReference>
<name>A0A834IRQ2_RHYFE</name>
<dbReference type="HAMAP" id="MF_03040">
    <property type="entry name" value="USB1"/>
    <property type="match status" value="1"/>
</dbReference>
<evidence type="ECO:0000256" key="1">
    <source>
        <dbReference type="ARBA" id="ARBA00022722"/>
    </source>
</evidence>
<dbReference type="InterPro" id="IPR027521">
    <property type="entry name" value="Usb1"/>
</dbReference>
<dbReference type="SUPFAM" id="SSF55144">
    <property type="entry name" value="LigT-like"/>
    <property type="match status" value="1"/>
</dbReference>
<dbReference type="Pfam" id="PF09749">
    <property type="entry name" value="HVSL"/>
    <property type="match status" value="1"/>
</dbReference>
<evidence type="ECO:0000313" key="8">
    <source>
        <dbReference type="EMBL" id="KAF7283747.1"/>
    </source>
</evidence>
<keyword evidence="2 6" id="KW-0378">Hydrolase</keyword>
<organism evidence="8 9">
    <name type="scientific">Rhynchophorus ferrugineus</name>
    <name type="common">Red palm weevil</name>
    <name type="synonym">Curculio ferrugineus</name>
    <dbReference type="NCBI Taxonomy" id="354439"/>
    <lineage>
        <taxon>Eukaryota</taxon>
        <taxon>Metazoa</taxon>
        <taxon>Ecdysozoa</taxon>
        <taxon>Arthropoda</taxon>
        <taxon>Hexapoda</taxon>
        <taxon>Insecta</taxon>
        <taxon>Pterygota</taxon>
        <taxon>Neoptera</taxon>
        <taxon>Endopterygota</taxon>
        <taxon>Coleoptera</taxon>
        <taxon>Polyphaga</taxon>
        <taxon>Cucujiformia</taxon>
        <taxon>Curculionidae</taxon>
        <taxon>Dryophthorinae</taxon>
        <taxon>Rhynchophorus</taxon>
    </lineage>
</organism>
<evidence type="ECO:0000313" key="9">
    <source>
        <dbReference type="Proteomes" id="UP000625711"/>
    </source>
</evidence>
<evidence type="ECO:0000256" key="6">
    <source>
        <dbReference type="HAMAP-Rule" id="MF_03040"/>
    </source>
</evidence>
<dbReference type="GO" id="GO:1990838">
    <property type="term" value="F:poly(U)-specific exoribonuclease activity, producing 3' uridine cyclic phosphate ends"/>
    <property type="evidence" value="ECO:0007669"/>
    <property type="project" value="UniProtKB-UniRule"/>
</dbReference>
<comment type="function">
    <text evidence="6">Phosphodiesterase responsible for the U6 snRNA 3' end processing. Acts as an exoribonuclease (RNase) responsible for trimming the poly(U) tract of the last nucleotides in the pre-U6 snRNA molecule, leading to the formation of mature U6 snRNA.</text>
</comment>
<evidence type="ECO:0000256" key="7">
    <source>
        <dbReference type="SAM" id="MobiDB-lite"/>
    </source>
</evidence>
<feature type="region of interest" description="Disordered" evidence="7">
    <location>
        <begin position="1"/>
        <end position="31"/>
    </location>
</feature>
<dbReference type="OrthoDB" id="49151at2759"/>
<feature type="active site" description="Proton donor/acceptor" evidence="6">
    <location>
        <position position="117"/>
    </location>
</feature>
<comment type="similarity">
    <text evidence="6">Belongs to the 2H phosphoesterase superfamily. USB1 family.</text>
</comment>
<feature type="active site" description="Proton donor/acceptor" evidence="6">
    <location>
        <position position="205"/>
    </location>
</feature>
<dbReference type="EMBL" id="JAACXV010000088">
    <property type="protein sequence ID" value="KAF7283747.1"/>
    <property type="molecule type" value="Genomic_DNA"/>
</dbReference>
<evidence type="ECO:0000256" key="3">
    <source>
        <dbReference type="ARBA" id="ARBA00023239"/>
    </source>
</evidence>
<reference evidence="8" key="1">
    <citation type="submission" date="2020-08" db="EMBL/GenBank/DDBJ databases">
        <title>Genome sequencing and assembly of the red palm weevil Rhynchophorus ferrugineus.</title>
        <authorList>
            <person name="Dias G.B."/>
            <person name="Bergman C.M."/>
            <person name="Manee M."/>
        </authorList>
    </citation>
    <scope>NUCLEOTIDE SEQUENCE</scope>
    <source>
        <strain evidence="8">AA-2017</strain>
        <tissue evidence="8">Whole larva</tissue>
    </source>
</reference>
<keyword evidence="9" id="KW-1185">Reference proteome</keyword>
<feature type="compositionally biased region" description="Polar residues" evidence="7">
    <location>
        <begin position="1"/>
        <end position="17"/>
    </location>
</feature>
<dbReference type="AlphaFoldDB" id="A0A834IRQ2"/>
<gene>
    <name evidence="8" type="ORF">GWI33_022998</name>
</gene>
<accession>A0A834IRQ2</accession>
<keyword evidence="3" id="KW-0456">Lyase</keyword>
<keyword evidence="1 6" id="KW-0540">Nuclease</keyword>
<proteinExistence type="inferred from homology"/>
<dbReference type="GO" id="GO:0005634">
    <property type="term" value="C:nucleus"/>
    <property type="evidence" value="ECO:0007669"/>
    <property type="project" value="UniProtKB-SubCell"/>
</dbReference>
<evidence type="ECO:0000256" key="2">
    <source>
        <dbReference type="ARBA" id="ARBA00022801"/>
    </source>
</evidence>
<comment type="subcellular location">
    <subcellularLocation>
        <location evidence="6">Nucleus</location>
    </subcellularLocation>
</comment>
<comment type="catalytic activity">
    <reaction evidence="5">
        <text>a 3'-end uridylyl-uridine-RNA = a 3'-end 2',3'-cyclophospho-uridine-RNA + uridine</text>
        <dbReference type="Rhea" id="RHEA:46052"/>
        <dbReference type="Rhea" id="RHEA-COMP:17384"/>
        <dbReference type="Rhea" id="RHEA-COMP:17385"/>
        <dbReference type="ChEBI" id="CHEBI:16704"/>
        <dbReference type="ChEBI" id="CHEBI:85643"/>
        <dbReference type="ChEBI" id="CHEBI:85644"/>
    </reaction>
    <physiologicalReaction direction="left-to-right" evidence="5">
        <dbReference type="Rhea" id="RHEA:46053"/>
    </physiologicalReaction>
</comment>
<dbReference type="Gene3D" id="3.90.1140.10">
    <property type="entry name" value="Cyclic phosphodiesterase"/>
    <property type="match status" value="1"/>
</dbReference>
<evidence type="ECO:0000256" key="4">
    <source>
        <dbReference type="ARBA" id="ARBA00023242"/>
    </source>
</evidence>
<comment type="caution">
    <text evidence="8">The sequence shown here is derived from an EMBL/GenBank/DDBJ whole genome shotgun (WGS) entry which is preliminary data.</text>
</comment>
<dbReference type="PANTHER" id="PTHR13522:SF3">
    <property type="entry name" value="U6 SNRNA PHOSPHODIESTERASE 1"/>
    <property type="match status" value="1"/>
</dbReference>
<protein>
    <recommendedName>
        <fullName evidence="6">U6 snRNA phosphodiesterase</fullName>
        <ecNumber evidence="6">3.1.4.-</ecNumber>
    </recommendedName>
</protein>
<dbReference type="EC" id="3.1.4.-" evidence="6"/>
<evidence type="ECO:0000256" key="5">
    <source>
        <dbReference type="ARBA" id="ARBA00029300"/>
    </source>
</evidence>
<dbReference type="PANTHER" id="PTHR13522">
    <property type="entry name" value="U6 SNRNA PHOSPHODIESTERASE 1"/>
    <property type="match status" value="1"/>
</dbReference>
<keyword evidence="4 6" id="KW-0539">Nucleus</keyword>
<dbReference type="Proteomes" id="UP000625711">
    <property type="component" value="Unassembled WGS sequence"/>
</dbReference>
<dbReference type="InterPro" id="IPR009097">
    <property type="entry name" value="Cyclic_Pdiesterase"/>
</dbReference>